<dbReference type="RefSeq" id="WP_182041714.1">
    <property type="nucleotide sequence ID" value="NZ_PDLY01000007.1"/>
</dbReference>
<protein>
    <submittedName>
        <fullName evidence="1">Uncharacterized protein</fullName>
    </submittedName>
</protein>
<name>A0ABR5ZV45_9PROT</name>
<comment type="caution">
    <text evidence="1">The sequence shown here is derived from an EMBL/GenBank/DDBJ whole genome shotgun (WGS) entry which is preliminary data.</text>
</comment>
<keyword evidence="2" id="KW-1185">Reference proteome</keyword>
<sequence>MQLRKEEEGQSNMDFIFNNLKYFLEKEDLDFIYMKLGITFWDDSVSISTVGHGLIFFKDGKKGSLFFDNICDLDHSIKDRESYVQNMIRKTLSSLNRSMFVYSGKYWRFMTLKIDKSGKTCVKFYYDLREGKGMVGPLEKLD</sequence>
<gene>
    <name evidence="1" type="ORF">CPA56_09120</name>
</gene>
<evidence type="ECO:0000313" key="1">
    <source>
        <dbReference type="EMBL" id="MBA5728127.1"/>
    </source>
</evidence>
<reference evidence="1 2" key="1">
    <citation type="submission" date="2017-10" db="EMBL/GenBank/DDBJ databases">
        <authorList>
            <person name="Jakob F."/>
        </authorList>
    </citation>
    <scope>NUCLEOTIDE SEQUENCE [LARGE SCALE GENOMIC DNA]</scope>
    <source>
        <strain evidence="1 2">TMW 2.1889</strain>
    </source>
</reference>
<proteinExistence type="predicted"/>
<dbReference type="Proteomes" id="UP000765338">
    <property type="component" value="Unassembled WGS sequence"/>
</dbReference>
<dbReference type="EMBL" id="PDLY01000007">
    <property type="protein sequence ID" value="MBA5728127.1"/>
    <property type="molecule type" value="Genomic_DNA"/>
</dbReference>
<accession>A0ABR5ZV45</accession>
<evidence type="ECO:0000313" key="2">
    <source>
        <dbReference type="Proteomes" id="UP000765338"/>
    </source>
</evidence>
<organism evidence="1 2">
    <name type="scientific">Bombella mellum</name>
    <dbReference type="NCBI Taxonomy" id="2039288"/>
    <lineage>
        <taxon>Bacteria</taxon>
        <taxon>Pseudomonadati</taxon>
        <taxon>Pseudomonadota</taxon>
        <taxon>Alphaproteobacteria</taxon>
        <taxon>Acetobacterales</taxon>
        <taxon>Acetobacteraceae</taxon>
        <taxon>Bombella</taxon>
    </lineage>
</organism>